<protein>
    <submittedName>
        <fullName evidence="3">Uncharacterized protein</fullName>
    </submittedName>
</protein>
<proteinExistence type="predicted"/>
<feature type="transmembrane region" description="Helical" evidence="2">
    <location>
        <begin position="108"/>
        <end position="130"/>
    </location>
</feature>
<feature type="transmembrane region" description="Helical" evidence="2">
    <location>
        <begin position="45"/>
        <end position="64"/>
    </location>
</feature>
<keyword evidence="4" id="KW-1185">Reference proteome</keyword>
<comment type="caution">
    <text evidence="3">The sequence shown here is derived from an EMBL/GenBank/DDBJ whole genome shotgun (WGS) entry which is preliminary data.</text>
</comment>
<evidence type="ECO:0000313" key="3">
    <source>
        <dbReference type="EMBL" id="TWT77387.1"/>
    </source>
</evidence>
<accession>A0A5C5YRP3</accession>
<feature type="compositionally biased region" description="Polar residues" evidence="1">
    <location>
        <begin position="9"/>
        <end position="19"/>
    </location>
</feature>
<feature type="region of interest" description="Disordered" evidence="1">
    <location>
        <begin position="1"/>
        <end position="22"/>
    </location>
</feature>
<dbReference type="Proteomes" id="UP000318478">
    <property type="component" value="Unassembled WGS sequence"/>
</dbReference>
<gene>
    <name evidence="3" type="ORF">Pla123a_20480</name>
</gene>
<dbReference type="AlphaFoldDB" id="A0A5C5YRP3"/>
<dbReference type="RefSeq" id="WP_146586488.1">
    <property type="nucleotide sequence ID" value="NZ_SJPO01000004.1"/>
</dbReference>
<evidence type="ECO:0000256" key="2">
    <source>
        <dbReference type="SAM" id="Phobius"/>
    </source>
</evidence>
<sequence>MPRSLDINPYQSPRTQSDFRPSWLGRLRMPPWDKSAPRPAGNEPVLVLSAVPILFAGYVTALMISNCLRLAGLLDPAHPWCVWASRLVYPLTSLERALSDPGLMYANLLAGAVVWSVAWLVALLTVAFLWQPRVT</sequence>
<keyword evidence="2" id="KW-0472">Membrane</keyword>
<name>A0A5C5YRP3_9BACT</name>
<dbReference type="EMBL" id="SJPO01000004">
    <property type="protein sequence ID" value="TWT77387.1"/>
    <property type="molecule type" value="Genomic_DNA"/>
</dbReference>
<evidence type="ECO:0000256" key="1">
    <source>
        <dbReference type="SAM" id="MobiDB-lite"/>
    </source>
</evidence>
<keyword evidence="2" id="KW-1133">Transmembrane helix</keyword>
<evidence type="ECO:0000313" key="4">
    <source>
        <dbReference type="Proteomes" id="UP000318478"/>
    </source>
</evidence>
<reference evidence="3 4" key="1">
    <citation type="submission" date="2019-02" db="EMBL/GenBank/DDBJ databases">
        <title>Deep-cultivation of Planctomycetes and their phenomic and genomic characterization uncovers novel biology.</title>
        <authorList>
            <person name="Wiegand S."/>
            <person name="Jogler M."/>
            <person name="Boedeker C."/>
            <person name="Pinto D."/>
            <person name="Vollmers J."/>
            <person name="Rivas-Marin E."/>
            <person name="Kohn T."/>
            <person name="Peeters S.H."/>
            <person name="Heuer A."/>
            <person name="Rast P."/>
            <person name="Oberbeckmann S."/>
            <person name="Bunk B."/>
            <person name="Jeske O."/>
            <person name="Meyerdierks A."/>
            <person name="Storesund J.E."/>
            <person name="Kallscheuer N."/>
            <person name="Luecker S."/>
            <person name="Lage O.M."/>
            <person name="Pohl T."/>
            <person name="Merkel B.J."/>
            <person name="Hornburger P."/>
            <person name="Mueller R.-W."/>
            <person name="Bruemmer F."/>
            <person name="Labrenz M."/>
            <person name="Spormann A.M."/>
            <person name="Op Den Camp H."/>
            <person name="Overmann J."/>
            <person name="Amann R."/>
            <person name="Jetten M.S.M."/>
            <person name="Mascher T."/>
            <person name="Medema M.H."/>
            <person name="Devos D.P."/>
            <person name="Kaster A.-K."/>
            <person name="Ovreas L."/>
            <person name="Rohde M."/>
            <person name="Galperin M.Y."/>
            <person name="Jogler C."/>
        </authorList>
    </citation>
    <scope>NUCLEOTIDE SEQUENCE [LARGE SCALE GENOMIC DNA]</scope>
    <source>
        <strain evidence="3 4">Pla123a</strain>
    </source>
</reference>
<keyword evidence="2" id="KW-0812">Transmembrane</keyword>
<organism evidence="3 4">
    <name type="scientific">Posidoniimonas polymericola</name>
    <dbReference type="NCBI Taxonomy" id="2528002"/>
    <lineage>
        <taxon>Bacteria</taxon>
        <taxon>Pseudomonadati</taxon>
        <taxon>Planctomycetota</taxon>
        <taxon>Planctomycetia</taxon>
        <taxon>Pirellulales</taxon>
        <taxon>Lacipirellulaceae</taxon>
        <taxon>Posidoniimonas</taxon>
    </lineage>
</organism>